<keyword evidence="1" id="KW-0597">Phosphoprotein</keyword>
<dbReference type="AlphaFoldDB" id="A0A563UC58"/>
<feature type="domain" description="Response regulatory" evidence="2">
    <location>
        <begin position="89"/>
        <end position="213"/>
    </location>
</feature>
<dbReference type="SUPFAM" id="SSF52172">
    <property type="entry name" value="CheY-like"/>
    <property type="match status" value="1"/>
</dbReference>
<gene>
    <name evidence="3" type="ORF">FPZ43_11250</name>
</gene>
<evidence type="ECO:0000313" key="4">
    <source>
        <dbReference type="Proteomes" id="UP000320042"/>
    </source>
</evidence>
<dbReference type="EMBL" id="VOEJ01000005">
    <property type="protein sequence ID" value="TWR28839.1"/>
    <property type="molecule type" value="Genomic_DNA"/>
</dbReference>
<reference evidence="3 4" key="1">
    <citation type="submission" date="2019-07" db="EMBL/GenBank/DDBJ databases">
        <authorList>
            <person name="Kim J."/>
        </authorList>
    </citation>
    <scope>NUCLEOTIDE SEQUENCE [LARGE SCALE GENOMIC DNA]</scope>
    <source>
        <strain evidence="4">dk17</strain>
    </source>
</reference>
<dbReference type="PANTHER" id="PTHR44520:SF2">
    <property type="entry name" value="RESPONSE REGULATOR RCP1"/>
    <property type="match status" value="1"/>
</dbReference>
<dbReference type="RefSeq" id="WP_146382024.1">
    <property type="nucleotide sequence ID" value="NZ_VOEJ01000005.1"/>
</dbReference>
<comment type="caution">
    <text evidence="3">The sequence shown here is derived from an EMBL/GenBank/DDBJ whole genome shotgun (WGS) entry which is preliminary data.</text>
</comment>
<feature type="modified residue" description="4-aspartylphosphate" evidence="1">
    <location>
        <position position="147"/>
    </location>
</feature>
<dbReference type="OrthoDB" id="1524091at2"/>
<dbReference type="InterPro" id="IPR011006">
    <property type="entry name" value="CheY-like_superfamily"/>
</dbReference>
<sequence length="213" mass="24425">MEKHNGEIVKKVLIRKGLKAESLSALLSLNKITVDRLLSNPNLKWAVIATIGRLIEHDFSLEFPEEDRLAREIYINNHKIDSALNDYASVFLIDDSEMDIQVFKLTLKQLLVNVELNTFANGELAINKLLELCFNSPDKLPKHIFLDLQMPIMNGGHFLEQFHRLNIDPLRQIKIHVLTSSIFHSEIERYKAHPLVSDILTKPVNRDEVASIL</sequence>
<name>A0A563UC58_9SPHI</name>
<dbReference type="PANTHER" id="PTHR44520">
    <property type="entry name" value="RESPONSE REGULATOR RCP1-RELATED"/>
    <property type="match status" value="1"/>
</dbReference>
<dbReference type="Proteomes" id="UP000320042">
    <property type="component" value="Unassembled WGS sequence"/>
</dbReference>
<organism evidence="3 4">
    <name type="scientific">Mucilaginibacter pallidiroseus</name>
    <dbReference type="NCBI Taxonomy" id="2599295"/>
    <lineage>
        <taxon>Bacteria</taxon>
        <taxon>Pseudomonadati</taxon>
        <taxon>Bacteroidota</taxon>
        <taxon>Sphingobacteriia</taxon>
        <taxon>Sphingobacteriales</taxon>
        <taxon>Sphingobacteriaceae</taxon>
        <taxon>Mucilaginibacter</taxon>
    </lineage>
</organism>
<dbReference type="GO" id="GO:0000160">
    <property type="term" value="P:phosphorelay signal transduction system"/>
    <property type="evidence" value="ECO:0007669"/>
    <property type="project" value="InterPro"/>
</dbReference>
<dbReference type="Pfam" id="PF00072">
    <property type="entry name" value="Response_reg"/>
    <property type="match status" value="1"/>
</dbReference>
<evidence type="ECO:0000313" key="3">
    <source>
        <dbReference type="EMBL" id="TWR28839.1"/>
    </source>
</evidence>
<keyword evidence="4" id="KW-1185">Reference proteome</keyword>
<proteinExistence type="predicted"/>
<accession>A0A563UC58</accession>
<dbReference type="InterPro" id="IPR052893">
    <property type="entry name" value="TCS_response_regulator"/>
</dbReference>
<dbReference type="InterPro" id="IPR001789">
    <property type="entry name" value="Sig_transdc_resp-reg_receiver"/>
</dbReference>
<evidence type="ECO:0000259" key="2">
    <source>
        <dbReference type="PROSITE" id="PS50110"/>
    </source>
</evidence>
<protein>
    <submittedName>
        <fullName evidence="3">Response regulator</fullName>
    </submittedName>
</protein>
<dbReference type="Gene3D" id="3.40.50.2300">
    <property type="match status" value="1"/>
</dbReference>
<dbReference type="PROSITE" id="PS50110">
    <property type="entry name" value="RESPONSE_REGULATORY"/>
    <property type="match status" value="1"/>
</dbReference>
<evidence type="ECO:0000256" key="1">
    <source>
        <dbReference type="PROSITE-ProRule" id="PRU00169"/>
    </source>
</evidence>
<dbReference type="SMART" id="SM00448">
    <property type="entry name" value="REC"/>
    <property type="match status" value="1"/>
</dbReference>